<dbReference type="SUPFAM" id="SSF75005">
    <property type="entry name" value="Arabinanase/levansucrase/invertase"/>
    <property type="match status" value="1"/>
</dbReference>
<feature type="signal peptide" evidence="8">
    <location>
        <begin position="1"/>
        <end position="35"/>
    </location>
</feature>
<dbReference type="PANTHER" id="PTHR43301">
    <property type="entry name" value="ARABINAN ENDO-1,5-ALPHA-L-ARABINOSIDASE"/>
    <property type="match status" value="1"/>
</dbReference>
<accession>A0AA90VLB0</accession>
<evidence type="ECO:0000256" key="5">
    <source>
        <dbReference type="PIRSR" id="PIRSR606710-1"/>
    </source>
</evidence>
<evidence type="ECO:0000313" key="10">
    <source>
        <dbReference type="Proteomes" id="UP000421283"/>
    </source>
</evidence>
<dbReference type="InterPro" id="IPR006710">
    <property type="entry name" value="Glyco_hydro_43"/>
</dbReference>
<dbReference type="RefSeq" id="WP_153137143.1">
    <property type="nucleotide sequence ID" value="NZ_VZAP01000024.1"/>
</dbReference>
<keyword evidence="4 7" id="KW-0326">Glycosidase</keyword>
<protein>
    <submittedName>
        <fullName evidence="9">Family 43 glycosylhydrolase</fullName>
    </submittedName>
</protein>
<dbReference type="SUPFAM" id="SSF50370">
    <property type="entry name" value="Ricin B-like lectins"/>
    <property type="match status" value="1"/>
</dbReference>
<comment type="similarity">
    <text evidence="2 7">Belongs to the glycosyl hydrolase 43 family.</text>
</comment>
<keyword evidence="3 7" id="KW-0378">Hydrolase</keyword>
<evidence type="ECO:0000256" key="3">
    <source>
        <dbReference type="ARBA" id="ARBA00022801"/>
    </source>
</evidence>
<feature type="chain" id="PRO_5041682997" evidence="8">
    <location>
        <begin position="36"/>
        <end position="314"/>
    </location>
</feature>
<dbReference type="InterPro" id="IPR023296">
    <property type="entry name" value="Glyco_hydro_beta-prop_sf"/>
</dbReference>
<dbReference type="EMBL" id="VZAP01000024">
    <property type="protein sequence ID" value="MQO91406.1"/>
    <property type="molecule type" value="Genomic_DNA"/>
</dbReference>
<dbReference type="AlphaFoldDB" id="A0AA90VLB0"/>
<name>A0AA90VLB0_9BACT</name>
<keyword evidence="8" id="KW-0732">Signal</keyword>
<proteinExistence type="inferred from homology"/>
<comment type="caution">
    <text evidence="9">The sequence shown here is derived from an EMBL/GenBank/DDBJ whole genome shotgun (WGS) entry which is preliminary data.</text>
</comment>
<evidence type="ECO:0000256" key="7">
    <source>
        <dbReference type="RuleBase" id="RU361187"/>
    </source>
</evidence>
<dbReference type="GO" id="GO:0004553">
    <property type="term" value="F:hydrolase activity, hydrolyzing O-glycosyl compounds"/>
    <property type="evidence" value="ECO:0007669"/>
    <property type="project" value="InterPro"/>
</dbReference>
<evidence type="ECO:0000256" key="4">
    <source>
        <dbReference type="ARBA" id="ARBA00023295"/>
    </source>
</evidence>
<dbReference type="PANTHER" id="PTHR43301:SF3">
    <property type="entry name" value="ARABINAN ENDO-1,5-ALPHA-L-ARABINOSIDASE A-RELATED"/>
    <property type="match status" value="1"/>
</dbReference>
<comment type="pathway">
    <text evidence="1">Glycan metabolism; L-arabinan degradation.</text>
</comment>
<dbReference type="InterPro" id="IPR035992">
    <property type="entry name" value="Ricin_B-like_lectins"/>
</dbReference>
<dbReference type="Proteomes" id="UP000421283">
    <property type="component" value="Unassembled WGS sequence"/>
</dbReference>
<organism evidence="9 10">
    <name type="scientific">Segatella copri</name>
    <dbReference type="NCBI Taxonomy" id="165179"/>
    <lineage>
        <taxon>Bacteria</taxon>
        <taxon>Pseudomonadati</taxon>
        <taxon>Bacteroidota</taxon>
        <taxon>Bacteroidia</taxon>
        <taxon>Bacteroidales</taxon>
        <taxon>Prevotellaceae</taxon>
        <taxon>Segatella</taxon>
    </lineage>
</organism>
<evidence type="ECO:0000313" key="9">
    <source>
        <dbReference type="EMBL" id="MQO91406.1"/>
    </source>
</evidence>
<feature type="active site" description="Proton acceptor" evidence="5">
    <location>
        <position position="47"/>
    </location>
</feature>
<sequence>MKQNNIFFRYFSPVAAQQKLYAAALVALLSSSAYEAEAQVGEPFIHDPSTIALCDGKYYTFGTGEGGIWSEDGWTWQGGAVRPGRGAAPDVLKIGDRYLVAYSATGGGLGGSHRGDVLTMWNKTLDPKSPDFKYTEPVVVASSLDDEDCDAIDAGLLLDPTTGRLWLSYGTYFGFIRLVELDPKTGKRMEGNEPVNIAIDCEATDLIYRNGWYYLLGTHGTCCDGPNYKICIEGTTRYLTATAQHDVIAKPEFTGEDAQLWCIEQLTDGTYRIMPKAVPGTEEKLALVSLGDCTPGLAPFDFNSDNSKWNFRQQ</sequence>
<dbReference type="InterPro" id="IPR050727">
    <property type="entry name" value="GH43_arabinanases"/>
</dbReference>
<gene>
    <name evidence="9" type="ORF">F7D31_01710</name>
</gene>
<dbReference type="Pfam" id="PF04616">
    <property type="entry name" value="Glyco_hydro_43"/>
    <property type="match status" value="1"/>
</dbReference>
<dbReference type="Gene3D" id="2.115.10.20">
    <property type="entry name" value="Glycosyl hydrolase domain, family 43"/>
    <property type="match status" value="1"/>
</dbReference>
<evidence type="ECO:0000256" key="2">
    <source>
        <dbReference type="ARBA" id="ARBA00009865"/>
    </source>
</evidence>
<feature type="site" description="Important for catalytic activity, responsible for pKa modulation of the active site Glu and correct orientation of both the proton donor and substrate" evidence="6">
    <location>
        <position position="153"/>
    </location>
</feature>
<reference evidence="10" key="1">
    <citation type="submission" date="2019-09" db="EMBL/GenBank/DDBJ databases">
        <title>Distinct polysaccharide growth profiles of human intestinal Prevotella copri isolates.</title>
        <authorList>
            <person name="Fehlner-Peach H."/>
            <person name="Magnabosco C."/>
            <person name="Raghavan V."/>
            <person name="Scher J.U."/>
            <person name="Tett A."/>
            <person name="Cox L.M."/>
            <person name="Gottsegen C."/>
            <person name="Watters A."/>
            <person name="Wiltshire- Gordon J.D."/>
            <person name="Segata N."/>
            <person name="Bonneau R."/>
            <person name="Littman D.R."/>
        </authorList>
    </citation>
    <scope>NUCLEOTIDE SEQUENCE [LARGE SCALE GENOMIC DNA]</scope>
    <source>
        <strain evidence="10">iAU3127</strain>
    </source>
</reference>
<dbReference type="GO" id="GO:0005975">
    <property type="term" value="P:carbohydrate metabolic process"/>
    <property type="evidence" value="ECO:0007669"/>
    <property type="project" value="InterPro"/>
</dbReference>
<evidence type="ECO:0000256" key="1">
    <source>
        <dbReference type="ARBA" id="ARBA00004834"/>
    </source>
</evidence>
<feature type="active site" description="Proton donor" evidence="5">
    <location>
        <position position="202"/>
    </location>
</feature>
<evidence type="ECO:0000256" key="6">
    <source>
        <dbReference type="PIRSR" id="PIRSR606710-2"/>
    </source>
</evidence>
<evidence type="ECO:0000256" key="8">
    <source>
        <dbReference type="SAM" id="SignalP"/>
    </source>
</evidence>